<dbReference type="OrthoDB" id="8027159at2759"/>
<sequence length="120" mass="14387">MNVAVDRVEVNTNKEVDSLLRKFWELQSISIKEENETKEIDKDIFKDFNKLIILKDGGYEVKLPFNDRVRELCDNYKIAYNRINSLVERFKKNPEFYQMYKDVINDYLKKGITEEDLNNP</sequence>
<evidence type="ECO:0000313" key="1">
    <source>
        <dbReference type="EMBL" id="GBM64847.1"/>
    </source>
</evidence>
<gene>
    <name evidence="1" type="ORF">AVEN_157102_1</name>
</gene>
<dbReference type="AlphaFoldDB" id="A0A4Y2HHN9"/>
<comment type="caution">
    <text evidence="1">The sequence shown here is derived from an EMBL/GenBank/DDBJ whole genome shotgun (WGS) entry which is preliminary data.</text>
</comment>
<proteinExistence type="predicted"/>
<dbReference type="EMBL" id="BGPR01001948">
    <property type="protein sequence ID" value="GBM64847.1"/>
    <property type="molecule type" value="Genomic_DNA"/>
</dbReference>
<accession>A0A4Y2HHN9</accession>
<organism evidence="1 2">
    <name type="scientific">Araneus ventricosus</name>
    <name type="common">Orbweaver spider</name>
    <name type="synonym">Epeira ventricosa</name>
    <dbReference type="NCBI Taxonomy" id="182803"/>
    <lineage>
        <taxon>Eukaryota</taxon>
        <taxon>Metazoa</taxon>
        <taxon>Ecdysozoa</taxon>
        <taxon>Arthropoda</taxon>
        <taxon>Chelicerata</taxon>
        <taxon>Arachnida</taxon>
        <taxon>Araneae</taxon>
        <taxon>Araneomorphae</taxon>
        <taxon>Entelegynae</taxon>
        <taxon>Araneoidea</taxon>
        <taxon>Araneidae</taxon>
        <taxon>Araneus</taxon>
    </lineage>
</organism>
<evidence type="ECO:0000313" key="2">
    <source>
        <dbReference type="Proteomes" id="UP000499080"/>
    </source>
</evidence>
<dbReference type="Proteomes" id="UP000499080">
    <property type="component" value="Unassembled WGS sequence"/>
</dbReference>
<keyword evidence="2" id="KW-1185">Reference proteome</keyword>
<protein>
    <submittedName>
        <fullName evidence="1">Uncharacterized protein</fullName>
    </submittedName>
</protein>
<reference evidence="1 2" key="1">
    <citation type="journal article" date="2019" name="Sci. Rep.">
        <title>Orb-weaving spider Araneus ventricosus genome elucidates the spidroin gene catalogue.</title>
        <authorList>
            <person name="Kono N."/>
            <person name="Nakamura H."/>
            <person name="Ohtoshi R."/>
            <person name="Moran D.A.P."/>
            <person name="Shinohara A."/>
            <person name="Yoshida Y."/>
            <person name="Fujiwara M."/>
            <person name="Mori M."/>
            <person name="Tomita M."/>
            <person name="Arakawa K."/>
        </authorList>
    </citation>
    <scope>NUCLEOTIDE SEQUENCE [LARGE SCALE GENOMIC DNA]</scope>
</reference>
<name>A0A4Y2HHN9_ARAVE</name>